<evidence type="ECO:0000313" key="6">
    <source>
        <dbReference type="Proteomes" id="UP001201262"/>
    </source>
</evidence>
<dbReference type="InterPro" id="IPR007568">
    <property type="entry name" value="RTA1"/>
</dbReference>
<evidence type="ECO:0000256" key="3">
    <source>
        <dbReference type="ARBA" id="ARBA00022989"/>
    </source>
</evidence>
<evidence type="ECO:0000313" key="5">
    <source>
        <dbReference type="EMBL" id="KAH8696235.1"/>
    </source>
</evidence>
<comment type="caution">
    <text evidence="5">The sequence shown here is derived from an EMBL/GenBank/DDBJ whole genome shotgun (WGS) entry which is preliminary data.</text>
</comment>
<accession>A0AAD4KP84</accession>
<dbReference type="EMBL" id="JAJTJA010000007">
    <property type="protein sequence ID" value="KAH8696235.1"/>
    <property type="molecule type" value="Genomic_DNA"/>
</dbReference>
<organism evidence="5 6">
    <name type="scientific">Talaromyces proteolyticus</name>
    <dbReference type="NCBI Taxonomy" id="1131652"/>
    <lineage>
        <taxon>Eukaryota</taxon>
        <taxon>Fungi</taxon>
        <taxon>Dikarya</taxon>
        <taxon>Ascomycota</taxon>
        <taxon>Pezizomycotina</taxon>
        <taxon>Eurotiomycetes</taxon>
        <taxon>Eurotiomycetidae</taxon>
        <taxon>Eurotiales</taxon>
        <taxon>Trichocomaceae</taxon>
        <taxon>Talaromyces</taxon>
        <taxon>Talaromyces sect. Bacilispori</taxon>
    </lineage>
</organism>
<dbReference type="RefSeq" id="XP_046071173.1">
    <property type="nucleotide sequence ID" value="XM_046221825.1"/>
</dbReference>
<dbReference type="PANTHER" id="PTHR31465">
    <property type="entry name" value="PROTEIN RTA1-RELATED"/>
    <property type="match status" value="1"/>
</dbReference>
<dbReference type="GeneID" id="70252112"/>
<dbReference type="Pfam" id="PF04479">
    <property type="entry name" value="RTA1"/>
    <property type="match status" value="1"/>
</dbReference>
<keyword evidence="2" id="KW-0812">Transmembrane</keyword>
<keyword evidence="4" id="KW-0472">Membrane</keyword>
<dbReference type="PANTHER" id="PTHR31465:SF35">
    <property type="entry name" value="RTA1 DOMAIN PROTEIN-RELATED"/>
    <property type="match status" value="1"/>
</dbReference>
<evidence type="ECO:0000256" key="4">
    <source>
        <dbReference type="ARBA" id="ARBA00023136"/>
    </source>
</evidence>
<dbReference type="Proteomes" id="UP001201262">
    <property type="component" value="Unassembled WGS sequence"/>
</dbReference>
<comment type="subcellular location">
    <subcellularLocation>
        <location evidence="1">Membrane</location>
        <topology evidence="1">Multi-pass membrane protein</topology>
    </subcellularLocation>
</comment>
<sequence length="124" mass="14046">MFLIQPSLFAASIYMILGRIIRMLNGVINSLERPSWLTKIFVTGDVLSFLIQSGCGGMLATAKTQDKLDLGQHGHYRPICANLVFCLLYRRFSHFSPRNACNPYSRDRIYGDPLDVVYEHTVCS</sequence>
<protein>
    <recommendedName>
        <fullName evidence="7">RTA1 domain protein</fullName>
    </recommendedName>
</protein>
<evidence type="ECO:0008006" key="7">
    <source>
        <dbReference type="Google" id="ProtNLM"/>
    </source>
</evidence>
<gene>
    <name evidence="5" type="ORF">BGW36DRAFT_451427</name>
</gene>
<evidence type="ECO:0000256" key="1">
    <source>
        <dbReference type="ARBA" id="ARBA00004141"/>
    </source>
</evidence>
<name>A0AAD4KP84_9EURO</name>
<dbReference type="AlphaFoldDB" id="A0AAD4KP84"/>
<dbReference type="GO" id="GO:0016020">
    <property type="term" value="C:membrane"/>
    <property type="evidence" value="ECO:0007669"/>
    <property type="project" value="UniProtKB-SubCell"/>
</dbReference>
<keyword evidence="6" id="KW-1185">Reference proteome</keyword>
<evidence type="ECO:0000256" key="2">
    <source>
        <dbReference type="ARBA" id="ARBA00022692"/>
    </source>
</evidence>
<proteinExistence type="predicted"/>
<reference evidence="5" key="1">
    <citation type="submission" date="2021-12" db="EMBL/GenBank/DDBJ databases">
        <title>Convergent genome expansion in fungi linked to evolution of root-endophyte symbiosis.</title>
        <authorList>
            <consortium name="DOE Joint Genome Institute"/>
            <person name="Ke Y.-H."/>
            <person name="Bonito G."/>
            <person name="Liao H.-L."/>
            <person name="Looney B."/>
            <person name="Rojas-Flechas A."/>
            <person name="Nash J."/>
            <person name="Hameed K."/>
            <person name="Schadt C."/>
            <person name="Martin F."/>
            <person name="Crous P.W."/>
            <person name="Miettinen O."/>
            <person name="Magnuson J.K."/>
            <person name="Labbe J."/>
            <person name="Jacobson D."/>
            <person name="Doktycz M.J."/>
            <person name="Veneault-Fourrey C."/>
            <person name="Kuo A."/>
            <person name="Mondo S."/>
            <person name="Calhoun S."/>
            <person name="Riley R."/>
            <person name="Ohm R."/>
            <person name="LaButti K."/>
            <person name="Andreopoulos B."/>
            <person name="Pangilinan J."/>
            <person name="Nolan M."/>
            <person name="Tritt A."/>
            <person name="Clum A."/>
            <person name="Lipzen A."/>
            <person name="Daum C."/>
            <person name="Barry K."/>
            <person name="Grigoriev I.V."/>
            <person name="Vilgalys R."/>
        </authorList>
    </citation>
    <scope>NUCLEOTIDE SEQUENCE</scope>
    <source>
        <strain evidence="5">PMI_201</strain>
    </source>
</reference>
<keyword evidence="3" id="KW-1133">Transmembrane helix</keyword>